<reference evidence="1 2" key="1">
    <citation type="journal article" date="2020" name="Arch. Microbiol.">
        <title>The genome sequence of the giant phototrophic gammaproteobacterium Thiospirillum jenense gives insight into its physiological properties and phylogenetic relationships.</title>
        <authorList>
            <person name="Imhoff J.F."/>
            <person name="Meyer T.E."/>
            <person name="Kyndt J.A."/>
        </authorList>
    </citation>
    <scope>NUCLEOTIDE SEQUENCE [LARGE SCALE GENOMIC DNA]</scope>
    <source>
        <strain evidence="1 2">DSM 216</strain>
    </source>
</reference>
<dbReference type="RefSeq" id="WP_182582929.1">
    <property type="nucleotide sequence ID" value="NZ_JABVCQ010000007.1"/>
</dbReference>
<keyword evidence="2" id="KW-1185">Reference proteome</keyword>
<sequence length="82" mass="9587">MIFITKYALSTGIVKLEDHEYSVDDKGILTVINNGIARFYLKRDYALTEEDAIQQVNEMKRKRIDSLLRQIAKLENKPIKMK</sequence>
<proteinExistence type="predicted"/>
<dbReference type="EMBL" id="JABVCQ010000007">
    <property type="protein sequence ID" value="MBB1125509.1"/>
    <property type="molecule type" value="Genomic_DNA"/>
</dbReference>
<accession>A0A839HEQ4</accession>
<gene>
    <name evidence="1" type="ORF">HUK38_04595</name>
</gene>
<organism evidence="1 2">
    <name type="scientific">Thiospirillum jenense</name>
    <dbReference type="NCBI Taxonomy" id="1653858"/>
    <lineage>
        <taxon>Bacteria</taxon>
        <taxon>Pseudomonadati</taxon>
        <taxon>Pseudomonadota</taxon>
        <taxon>Gammaproteobacteria</taxon>
        <taxon>Chromatiales</taxon>
        <taxon>Chromatiaceae</taxon>
        <taxon>Thiospirillum</taxon>
    </lineage>
</organism>
<evidence type="ECO:0000313" key="1">
    <source>
        <dbReference type="EMBL" id="MBB1125509.1"/>
    </source>
</evidence>
<comment type="caution">
    <text evidence="1">The sequence shown here is derived from an EMBL/GenBank/DDBJ whole genome shotgun (WGS) entry which is preliminary data.</text>
</comment>
<protein>
    <submittedName>
        <fullName evidence="1">Uncharacterized protein</fullName>
    </submittedName>
</protein>
<dbReference type="AlphaFoldDB" id="A0A839HEQ4"/>
<dbReference type="Proteomes" id="UP000548632">
    <property type="component" value="Unassembled WGS sequence"/>
</dbReference>
<evidence type="ECO:0000313" key="2">
    <source>
        <dbReference type="Proteomes" id="UP000548632"/>
    </source>
</evidence>
<name>A0A839HEQ4_9GAMM</name>